<dbReference type="InterPro" id="IPR047710">
    <property type="entry name" value="Transpos_IS5-like"/>
</dbReference>
<dbReference type="InterPro" id="IPR008490">
    <property type="entry name" value="Transposase_InsH_N"/>
</dbReference>
<reference evidence="2 3" key="1">
    <citation type="journal article" date="2018" name="Nat. Biotechnol.">
        <title>A standardized bacterial taxonomy based on genome phylogeny substantially revises the tree of life.</title>
        <authorList>
            <person name="Parks D.H."/>
            <person name="Chuvochina M."/>
            <person name="Waite D.W."/>
            <person name="Rinke C."/>
            <person name="Skarshewski A."/>
            <person name="Chaumeil P.A."/>
            <person name="Hugenholtz P."/>
        </authorList>
    </citation>
    <scope>NUCLEOTIDE SEQUENCE [LARGE SCALE GENOMIC DNA]</scope>
    <source>
        <strain evidence="2">UBA9375</strain>
    </source>
</reference>
<evidence type="ECO:0000259" key="1">
    <source>
        <dbReference type="Pfam" id="PF05598"/>
    </source>
</evidence>
<dbReference type="Proteomes" id="UP000263642">
    <property type="component" value="Unassembled WGS sequence"/>
</dbReference>
<dbReference type="Pfam" id="PF05598">
    <property type="entry name" value="DUF772"/>
    <property type="match status" value="1"/>
</dbReference>
<accession>A0A3D3R0E7</accession>
<evidence type="ECO:0000313" key="3">
    <source>
        <dbReference type="Proteomes" id="UP000263642"/>
    </source>
</evidence>
<dbReference type="EMBL" id="DQAY01000026">
    <property type="protein sequence ID" value="HCO22321.1"/>
    <property type="molecule type" value="Genomic_DNA"/>
</dbReference>
<sequence length="261" mass="30399">MQGILFFSSKTLQFESAMKPKPRAQSSQLDLFQAHFDQLLNLDHRLCILARKIDWQRFDVAFAHCYSSEMGAPGKDIRLLVGLHYLKHMFNESDESLLDRWVENPYLQYYCGFTTMQHDGPLHLTCLVKWRQRVGGEKLLALLTETVTIAVKDKQITKKELAQVNVDTTVQEKNITHPTDLKLYLKALNNLSAVAKQHGVKLRQTYCRVAKQAAQMVGRYAHARQFKRMRNRLRKLRTWLGRVIRDMRRKVPQSDAARKDC</sequence>
<dbReference type="PANTHER" id="PTHR33803">
    <property type="entry name" value="IS1478 TRANSPOSASE"/>
    <property type="match status" value="1"/>
</dbReference>
<dbReference type="AlphaFoldDB" id="A0A3D3R0E7"/>
<proteinExistence type="predicted"/>
<protein>
    <submittedName>
        <fullName evidence="2">IS5 family transposase</fullName>
    </submittedName>
</protein>
<comment type="caution">
    <text evidence="2">The sequence shown here is derived from an EMBL/GenBank/DDBJ whole genome shotgun (WGS) entry which is preliminary data.</text>
</comment>
<organism evidence="2 3">
    <name type="scientific">Gimesia maris</name>
    <dbReference type="NCBI Taxonomy" id="122"/>
    <lineage>
        <taxon>Bacteria</taxon>
        <taxon>Pseudomonadati</taxon>
        <taxon>Planctomycetota</taxon>
        <taxon>Planctomycetia</taxon>
        <taxon>Planctomycetales</taxon>
        <taxon>Planctomycetaceae</taxon>
        <taxon>Gimesia</taxon>
    </lineage>
</organism>
<dbReference type="PANTHER" id="PTHR33803:SF3">
    <property type="entry name" value="BLL1974 PROTEIN"/>
    <property type="match status" value="1"/>
</dbReference>
<dbReference type="NCBIfam" id="NF033578">
    <property type="entry name" value="transpos_IS5_1"/>
    <property type="match status" value="1"/>
</dbReference>
<name>A0A3D3R0E7_9PLAN</name>
<evidence type="ECO:0000313" key="2">
    <source>
        <dbReference type="EMBL" id="HCO22321.1"/>
    </source>
</evidence>
<gene>
    <name evidence="2" type="ORF">DIT97_04395</name>
</gene>
<feature type="domain" description="Transposase InsH N-terminal" evidence="1">
    <location>
        <begin position="36"/>
        <end position="133"/>
    </location>
</feature>